<feature type="non-terminal residue" evidence="1">
    <location>
        <position position="47"/>
    </location>
</feature>
<dbReference type="AlphaFoldDB" id="X1G7I7"/>
<name>X1G7I7_9ZZZZ</name>
<gene>
    <name evidence="1" type="ORF">S03H2_36092</name>
</gene>
<comment type="caution">
    <text evidence="1">The sequence shown here is derived from an EMBL/GenBank/DDBJ whole genome shotgun (WGS) entry which is preliminary data.</text>
</comment>
<dbReference type="EMBL" id="BARU01022129">
    <property type="protein sequence ID" value="GAH53222.1"/>
    <property type="molecule type" value="Genomic_DNA"/>
</dbReference>
<protein>
    <submittedName>
        <fullName evidence="1">Uncharacterized protein</fullName>
    </submittedName>
</protein>
<reference evidence="1" key="1">
    <citation type="journal article" date="2014" name="Front. Microbiol.">
        <title>High frequency of phylogenetically diverse reductive dehalogenase-homologous genes in deep subseafloor sedimentary metagenomes.</title>
        <authorList>
            <person name="Kawai M."/>
            <person name="Futagami T."/>
            <person name="Toyoda A."/>
            <person name="Takaki Y."/>
            <person name="Nishi S."/>
            <person name="Hori S."/>
            <person name="Arai W."/>
            <person name="Tsubouchi T."/>
            <person name="Morono Y."/>
            <person name="Uchiyama I."/>
            <person name="Ito T."/>
            <person name="Fujiyama A."/>
            <person name="Inagaki F."/>
            <person name="Takami H."/>
        </authorList>
    </citation>
    <scope>NUCLEOTIDE SEQUENCE</scope>
    <source>
        <strain evidence="1">Expedition CK06-06</strain>
    </source>
</reference>
<proteinExistence type="predicted"/>
<organism evidence="1">
    <name type="scientific">marine sediment metagenome</name>
    <dbReference type="NCBI Taxonomy" id="412755"/>
    <lineage>
        <taxon>unclassified sequences</taxon>
        <taxon>metagenomes</taxon>
        <taxon>ecological metagenomes</taxon>
    </lineage>
</organism>
<accession>X1G7I7</accession>
<evidence type="ECO:0000313" key="1">
    <source>
        <dbReference type="EMBL" id="GAH53222.1"/>
    </source>
</evidence>
<sequence>MRKKDIVANVSNIETRIALLEDGLLQEYYLERPKQSSLVGHIYKAKV</sequence>